<gene>
    <name evidence="2" type="ORF">RRG08_004927</name>
</gene>
<protein>
    <submittedName>
        <fullName evidence="2">Uncharacterized protein</fullName>
    </submittedName>
</protein>
<comment type="caution">
    <text evidence="2">The sequence shown here is derived from an EMBL/GenBank/DDBJ whole genome shotgun (WGS) entry which is preliminary data.</text>
</comment>
<proteinExistence type="predicted"/>
<name>A0AAE0ZI70_9GAST</name>
<organism evidence="2 3">
    <name type="scientific">Elysia crispata</name>
    <name type="common">lettuce slug</name>
    <dbReference type="NCBI Taxonomy" id="231223"/>
    <lineage>
        <taxon>Eukaryota</taxon>
        <taxon>Metazoa</taxon>
        <taxon>Spiralia</taxon>
        <taxon>Lophotrochozoa</taxon>
        <taxon>Mollusca</taxon>
        <taxon>Gastropoda</taxon>
        <taxon>Heterobranchia</taxon>
        <taxon>Euthyneura</taxon>
        <taxon>Panpulmonata</taxon>
        <taxon>Sacoglossa</taxon>
        <taxon>Placobranchoidea</taxon>
        <taxon>Plakobranchidae</taxon>
        <taxon>Elysia</taxon>
    </lineage>
</organism>
<evidence type="ECO:0000313" key="3">
    <source>
        <dbReference type="Proteomes" id="UP001283361"/>
    </source>
</evidence>
<accession>A0AAE0ZI70</accession>
<dbReference type="AlphaFoldDB" id="A0AAE0ZI70"/>
<feature type="region of interest" description="Disordered" evidence="1">
    <location>
        <begin position="71"/>
        <end position="91"/>
    </location>
</feature>
<evidence type="ECO:0000313" key="2">
    <source>
        <dbReference type="EMBL" id="KAK3769675.1"/>
    </source>
</evidence>
<feature type="compositionally biased region" description="Basic residues" evidence="1">
    <location>
        <begin position="1"/>
        <end position="20"/>
    </location>
</feature>
<dbReference type="Proteomes" id="UP001283361">
    <property type="component" value="Unassembled WGS sequence"/>
</dbReference>
<keyword evidence="3" id="KW-1185">Reference proteome</keyword>
<feature type="region of interest" description="Disordered" evidence="1">
    <location>
        <begin position="1"/>
        <end position="31"/>
    </location>
</feature>
<reference evidence="2" key="1">
    <citation type="journal article" date="2023" name="G3 (Bethesda)">
        <title>A reference genome for the long-term kleptoplast-retaining sea slug Elysia crispata morphotype clarki.</title>
        <authorList>
            <person name="Eastman K.E."/>
            <person name="Pendleton A.L."/>
            <person name="Shaikh M.A."/>
            <person name="Suttiyut T."/>
            <person name="Ogas R."/>
            <person name="Tomko P."/>
            <person name="Gavelis G."/>
            <person name="Widhalm J.R."/>
            <person name="Wisecaver J.H."/>
        </authorList>
    </citation>
    <scope>NUCLEOTIDE SEQUENCE</scope>
    <source>
        <strain evidence="2">ECLA1</strain>
    </source>
</reference>
<feature type="compositionally biased region" description="Basic and acidic residues" evidence="1">
    <location>
        <begin position="80"/>
        <end position="91"/>
    </location>
</feature>
<evidence type="ECO:0000256" key="1">
    <source>
        <dbReference type="SAM" id="MobiDB-lite"/>
    </source>
</evidence>
<dbReference type="EMBL" id="JAWDGP010003892">
    <property type="protein sequence ID" value="KAK3769675.1"/>
    <property type="molecule type" value="Genomic_DNA"/>
</dbReference>
<sequence length="91" mass="10048">MWSTKKCYKQRGGLKTKRRGSLGQGDAVTRAGRGTWSTPDVCLLRPGVTDHHVWRCDVVFYVQSTWGGPSSALHVQGARRTKDADSEDGKT</sequence>